<gene>
    <name evidence="1" type="ORF">FOMPIDRAFT_1024232</name>
</gene>
<dbReference type="Proteomes" id="UP000015241">
    <property type="component" value="Unassembled WGS sequence"/>
</dbReference>
<dbReference type="HOGENOM" id="CLU_2020681_0_0_1"/>
<feature type="non-terminal residue" evidence="1">
    <location>
        <position position="123"/>
    </location>
</feature>
<reference evidence="1 2" key="1">
    <citation type="journal article" date="2012" name="Science">
        <title>The Paleozoic origin of enzymatic lignin decomposition reconstructed from 31 fungal genomes.</title>
        <authorList>
            <person name="Floudas D."/>
            <person name="Binder M."/>
            <person name="Riley R."/>
            <person name="Barry K."/>
            <person name="Blanchette R.A."/>
            <person name="Henrissat B."/>
            <person name="Martinez A.T."/>
            <person name="Otillar R."/>
            <person name="Spatafora J.W."/>
            <person name="Yadav J.S."/>
            <person name="Aerts A."/>
            <person name="Benoit I."/>
            <person name="Boyd A."/>
            <person name="Carlson A."/>
            <person name="Copeland A."/>
            <person name="Coutinho P.M."/>
            <person name="de Vries R.P."/>
            <person name="Ferreira P."/>
            <person name="Findley K."/>
            <person name="Foster B."/>
            <person name="Gaskell J."/>
            <person name="Glotzer D."/>
            <person name="Gorecki P."/>
            <person name="Heitman J."/>
            <person name="Hesse C."/>
            <person name="Hori C."/>
            <person name="Igarashi K."/>
            <person name="Jurgens J.A."/>
            <person name="Kallen N."/>
            <person name="Kersten P."/>
            <person name="Kohler A."/>
            <person name="Kuees U."/>
            <person name="Kumar T.K.A."/>
            <person name="Kuo A."/>
            <person name="LaButti K."/>
            <person name="Larrondo L.F."/>
            <person name="Lindquist E."/>
            <person name="Ling A."/>
            <person name="Lombard V."/>
            <person name="Lucas S."/>
            <person name="Lundell T."/>
            <person name="Martin R."/>
            <person name="McLaughlin D.J."/>
            <person name="Morgenstern I."/>
            <person name="Morin E."/>
            <person name="Murat C."/>
            <person name="Nagy L.G."/>
            <person name="Nolan M."/>
            <person name="Ohm R.A."/>
            <person name="Patyshakuliyeva A."/>
            <person name="Rokas A."/>
            <person name="Ruiz-Duenas F.J."/>
            <person name="Sabat G."/>
            <person name="Salamov A."/>
            <person name="Samejima M."/>
            <person name="Schmutz J."/>
            <person name="Slot J.C."/>
            <person name="St John F."/>
            <person name="Stenlid J."/>
            <person name="Sun H."/>
            <person name="Sun S."/>
            <person name="Syed K."/>
            <person name="Tsang A."/>
            <person name="Wiebenga A."/>
            <person name="Young D."/>
            <person name="Pisabarro A."/>
            <person name="Eastwood D.C."/>
            <person name="Martin F."/>
            <person name="Cullen D."/>
            <person name="Grigoriev I.V."/>
            <person name="Hibbett D.S."/>
        </authorList>
    </citation>
    <scope>NUCLEOTIDE SEQUENCE</scope>
    <source>
        <strain evidence="2">FP-58527</strain>
    </source>
</reference>
<evidence type="ECO:0000313" key="1">
    <source>
        <dbReference type="EMBL" id="EPS99367.1"/>
    </source>
</evidence>
<name>S8E3K0_FOMSC</name>
<dbReference type="InParanoid" id="S8E3K0"/>
<protein>
    <submittedName>
        <fullName evidence="1">Uncharacterized protein</fullName>
    </submittedName>
</protein>
<proteinExistence type="predicted"/>
<sequence length="123" mass="13466">MNAIPALLNDVLGGENMQFTDCSALFRRIEACRASYAQFPGGNGLPTCRHAYNTEEMREGSCSSDPENSGVLRDNAPRHHEVCATVHVELYALAREVNDMLAGCPAFWSSSDVPVLSRHVARN</sequence>
<accession>S8E3K0</accession>
<keyword evidence="2" id="KW-1185">Reference proteome</keyword>
<organism evidence="1 2">
    <name type="scientific">Fomitopsis schrenkii</name>
    <name type="common">Brown rot fungus</name>
    <dbReference type="NCBI Taxonomy" id="2126942"/>
    <lineage>
        <taxon>Eukaryota</taxon>
        <taxon>Fungi</taxon>
        <taxon>Dikarya</taxon>
        <taxon>Basidiomycota</taxon>
        <taxon>Agaricomycotina</taxon>
        <taxon>Agaricomycetes</taxon>
        <taxon>Polyporales</taxon>
        <taxon>Fomitopsis</taxon>
    </lineage>
</organism>
<dbReference type="EMBL" id="KE504157">
    <property type="protein sequence ID" value="EPS99367.1"/>
    <property type="molecule type" value="Genomic_DNA"/>
</dbReference>
<evidence type="ECO:0000313" key="2">
    <source>
        <dbReference type="Proteomes" id="UP000015241"/>
    </source>
</evidence>
<dbReference type="AlphaFoldDB" id="S8E3K0"/>